<organism evidence="2 3">
    <name type="scientific">Rubus argutus</name>
    <name type="common">Southern blackberry</name>
    <dbReference type="NCBI Taxonomy" id="59490"/>
    <lineage>
        <taxon>Eukaryota</taxon>
        <taxon>Viridiplantae</taxon>
        <taxon>Streptophyta</taxon>
        <taxon>Embryophyta</taxon>
        <taxon>Tracheophyta</taxon>
        <taxon>Spermatophyta</taxon>
        <taxon>Magnoliopsida</taxon>
        <taxon>eudicotyledons</taxon>
        <taxon>Gunneridae</taxon>
        <taxon>Pentapetalae</taxon>
        <taxon>rosids</taxon>
        <taxon>fabids</taxon>
        <taxon>Rosales</taxon>
        <taxon>Rosaceae</taxon>
        <taxon>Rosoideae</taxon>
        <taxon>Rosoideae incertae sedis</taxon>
        <taxon>Rubus</taxon>
    </lineage>
</organism>
<comment type="caution">
    <text evidence="2">The sequence shown here is derived from an EMBL/GenBank/DDBJ whole genome shotgun (WGS) entry which is preliminary data.</text>
</comment>
<evidence type="ECO:0000313" key="3">
    <source>
        <dbReference type="Proteomes" id="UP001457282"/>
    </source>
</evidence>
<dbReference type="EMBL" id="JBEDUW010000007">
    <property type="protein sequence ID" value="KAK9911917.1"/>
    <property type="molecule type" value="Genomic_DNA"/>
</dbReference>
<dbReference type="PANTHER" id="PTHR34800">
    <property type="entry name" value="TETRAPYRROLE-BINDING PROTEIN, CHLOROPLASTIC"/>
    <property type="match status" value="1"/>
</dbReference>
<dbReference type="GO" id="GO:0046906">
    <property type="term" value="F:tetrapyrrole binding"/>
    <property type="evidence" value="ECO:0007669"/>
    <property type="project" value="TreeGrafter"/>
</dbReference>
<dbReference type="Proteomes" id="UP001457282">
    <property type="component" value="Unassembled WGS sequence"/>
</dbReference>
<dbReference type="GO" id="GO:0009507">
    <property type="term" value="C:chloroplast"/>
    <property type="evidence" value="ECO:0007669"/>
    <property type="project" value="TreeGrafter"/>
</dbReference>
<evidence type="ECO:0000313" key="2">
    <source>
        <dbReference type="EMBL" id="KAK9911917.1"/>
    </source>
</evidence>
<proteinExistence type="predicted"/>
<accession>A0AAW1VYR7</accession>
<dbReference type="GO" id="GO:0010019">
    <property type="term" value="P:chloroplast-nucleus signaling pathway"/>
    <property type="evidence" value="ECO:0007669"/>
    <property type="project" value="TreeGrafter"/>
</dbReference>
<dbReference type="PANTHER" id="PTHR34800:SF1">
    <property type="entry name" value="TETRAPYRROLE-BINDING PROTEIN, CHLOROPLASTIC"/>
    <property type="match status" value="1"/>
</dbReference>
<dbReference type="Pfam" id="PF05419">
    <property type="entry name" value="GUN4"/>
    <property type="match status" value="1"/>
</dbReference>
<feature type="domain" description="GUN4-like" evidence="1">
    <location>
        <begin position="38"/>
        <end position="99"/>
    </location>
</feature>
<sequence>MGKNQRSIFSNIKWGDLPLDPDPKNILAVRLTVLLTWASVQTRCLLIVLAGESAEMQGYVFFSEVQFIPKADLKAIDDLWRQHSNNRFGYSVQKRVAASSSSSPPLKLIK</sequence>
<dbReference type="InterPro" id="IPR008629">
    <property type="entry name" value="GUN4-like"/>
</dbReference>
<name>A0AAW1VYR7_RUBAR</name>
<dbReference type="SUPFAM" id="SSF140869">
    <property type="entry name" value="GUN4-like"/>
    <property type="match status" value="1"/>
</dbReference>
<dbReference type="Gene3D" id="1.25.40.620">
    <property type="match status" value="1"/>
</dbReference>
<reference evidence="2 3" key="1">
    <citation type="journal article" date="2023" name="G3 (Bethesda)">
        <title>A chromosome-length genome assembly and annotation of blackberry (Rubus argutus, cv. 'Hillquist').</title>
        <authorList>
            <person name="Bruna T."/>
            <person name="Aryal R."/>
            <person name="Dudchenko O."/>
            <person name="Sargent D.J."/>
            <person name="Mead D."/>
            <person name="Buti M."/>
            <person name="Cavallini A."/>
            <person name="Hytonen T."/>
            <person name="Andres J."/>
            <person name="Pham M."/>
            <person name="Weisz D."/>
            <person name="Mascagni F."/>
            <person name="Usai G."/>
            <person name="Natali L."/>
            <person name="Bassil N."/>
            <person name="Fernandez G.E."/>
            <person name="Lomsadze A."/>
            <person name="Armour M."/>
            <person name="Olukolu B."/>
            <person name="Poorten T."/>
            <person name="Britton C."/>
            <person name="Davik J."/>
            <person name="Ashrafi H."/>
            <person name="Aiden E.L."/>
            <person name="Borodovsky M."/>
            <person name="Worthington M."/>
        </authorList>
    </citation>
    <scope>NUCLEOTIDE SEQUENCE [LARGE SCALE GENOMIC DNA]</scope>
    <source>
        <strain evidence="2">PI 553951</strain>
    </source>
</reference>
<gene>
    <name evidence="2" type="ORF">M0R45_035797</name>
</gene>
<keyword evidence="3" id="KW-1185">Reference proteome</keyword>
<dbReference type="InterPro" id="IPR037215">
    <property type="entry name" value="GUN4-like_sf"/>
</dbReference>
<dbReference type="AlphaFoldDB" id="A0AAW1VYR7"/>
<evidence type="ECO:0000259" key="1">
    <source>
        <dbReference type="Pfam" id="PF05419"/>
    </source>
</evidence>
<protein>
    <recommendedName>
        <fullName evidence="1">GUN4-like domain-containing protein</fullName>
    </recommendedName>
</protein>